<accession>A0A5N6M8H5</accession>
<keyword evidence="2" id="KW-1185">Reference proteome</keyword>
<sequence length="117" mass="13576">MKDLRFLNCSKQDNDTLNEALIYAREGYHDVGVSYKDMALQFQTIARMCYTLGIHSECNWEDVNYLYVELMALQKEIDERDEKIEAERLSKIPRSVIVRAVDNVCEDQSSSGTQTEE</sequence>
<comment type="caution">
    <text evidence="1">The sequence shown here is derived from an EMBL/GenBank/DDBJ whole genome shotgun (WGS) entry which is preliminary data.</text>
</comment>
<dbReference type="Proteomes" id="UP000326396">
    <property type="component" value="Linkage Group LG6"/>
</dbReference>
<organism evidence="1 2">
    <name type="scientific">Mikania micrantha</name>
    <name type="common">bitter vine</name>
    <dbReference type="NCBI Taxonomy" id="192012"/>
    <lineage>
        <taxon>Eukaryota</taxon>
        <taxon>Viridiplantae</taxon>
        <taxon>Streptophyta</taxon>
        <taxon>Embryophyta</taxon>
        <taxon>Tracheophyta</taxon>
        <taxon>Spermatophyta</taxon>
        <taxon>Magnoliopsida</taxon>
        <taxon>eudicotyledons</taxon>
        <taxon>Gunneridae</taxon>
        <taxon>Pentapetalae</taxon>
        <taxon>asterids</taxon>
        <taxon>campanulids</taxon>
        <taxon>Asterales</taxon>
        <taxon>Asteraceae</taxon>
        <taxon>Asteroideae</taxon>
        <taxon>Heliantheae alliance</taxon>
        <taxon>Eupatorieae</taxon>
        <taxon>Mikania</taxon>
    </lineage>
</organism>
<name>A0A5N6M8H5_9ASTR</name>
<reference evidence="1 2" key="1">
    <citation type="submission" date="2019-05" db="EMBL/GenBank/DDBJ databases">
        <title>Mikania micrantha, genome provides insights into the molecular mechanism of rapid growth.</title>
        <authorList>
            <person name="Liu B."/>
        </authorList>
    </citation>
    <scope>NUCLEOTIDE SEQUENCE [LARGE SCALE GENOMIC DNA]</scope>
    <source>
        <strain evidence="1">NLD-2019</strain>
        <tissue evidence="1">Leaf</tissue>
    </source>
</reference>
<proteinExistence type="predicted"/>
<dbReference type="EMBL" id="SZYD01000016">
    <property type="protein sequence ID" value="KAD3336747.1"/>
    <property type="molecule type" value="Genomic_DNA"/>
</dbReference>
<evidence type="ECO:0000313" key="2">
    <source>
        <dbReference type="Proteomes" id="UP000326396"/>
    </source>
</evidence>
<evidence type="ECO:0000313" key="1">
    <source>
        <dbReference type="EMBL" id="KAD3336747.1"/>
    </source>
</evidence>
<dbReference type="AlphaFoldDB" id="A0A5N6M8H5"/>
<gene>
    <name evidence="1" type="ORF">E3N88_32266</name>
</gene>
<protein>
    <submittedName>
        <fullName evidence="1">Uncharacterized protein</fullName>
    </submittedName>
</protein>